<dbReference type="OrthoDB" id="276515at2759"/>
<evidence type="ECO:0000313" key="3">
    <source>
        <dbReference type="Proteomes" id="UP000193560"/>
    </source>
</evidence>
<dbReference type="CDD" id="cd09083">
    <property type="entry name" value="EEP-1"/>
    <property type="match status" value="1"/>
</dbReference>
<reference evidence="2 3" key="1">
    <citation type="submission" date="2016-07" db="EMBL/GenBank/DDBJ databases">
        <title>Pervasive Adenine N6-methylation of Active Genes in Fungi.</title>
        <authorList>
            <consortium name="DOE Joint Genome Institute"/>
            <person name="Mondo S.J."/>
            <person name="Dannebaum R.O."/>
            <person name="Kuo R.C."/>
            <person name="Labutti K."/>
            <person name="Haridas S."/>
            <person name="Kuo A."/>
            <person name="Salamov A."/>
            <person name="Ahrendt S.R."/>
            <person name="Lipzen A."/>
            <person name="Sullivan W."/>
            <person name="Andreopoulos W.B."/>
            <person name="Clum A."/>
            <person name="Lindquist E."/>
            <person name="Daum C."/>
            <person name="Ramamoorthy G.K."/>
            <person name="Gryganskyi A."/>
            <person name="Culley D."/>
            <person name="Magnuson J.K."/>
            <person name="James T.Y."/>
            <person name="O'Malley M.A."/>
            <person name="Stajich J.E."/>
            <person name="Spatafora J.W."/>
            <person name="Visel A."/>
            <person name="Grigoriev I.V."/>
        </authorList>
    </citation>
    <scope>NUCLEOTIDE SEQUENCE [LARGE SCALE GENOMIC DNA]</scope>
    <source>
        <strain evidence="2 3">NRRL 1336</strain>
    </source>
</reference>
<keyword evidence="2" id="KW-0269">Exonuclease</keyword>
<protein>
    <submittedName>
        <fullName evidence="2">Endonuclease/exonuclease/phosphatase</fullName>
    </submittedName>
</protein>
<dbReference type="SUPFAM" id="SSF56219">
    <property type="entry name" value="DNase I-like"/>
    <property type="match status" value="1"/>
</dbReference>
<name>A0A1X2HYJ2_9FUNG</name>
<accession>A0A1X2HYJ2</accession>
<dbReference type="InterPro" id="IPR036691">
    <property type="entry name" value="Endo/exonu/phosph_ase_sf"/>
</dbReference>
<dbReference type="Gene3D" id="3.60.10.10">
    <property type="entry name" value="Endonuclease/exonuclease/phosphatase"/>
    <property type="match status" value="2"/>
</dbReference>
<dbReference type="GO" id="GO:0000175">
    <property type="term" value="F:3'-5'-RNA exonuclease activity"/>
    <property type="evidence" value="ECO:0007669"/>
    <property type="project" value="TreeGrafter"/>
</dbReference>
<dbReference type="STRING" id="90262.A0A1X2HYJ2"/>
<dbReference type="EMBL" id="MCGE01000044">
    <property type="protein sequence ID" value="ORZ05433.1"/>
    <property type="molecule type" value="Genomic_DNA"/>
</dbReference>
<keyword evidence="3" id="KW-1185">Reference proteome</keyword>
<feature type="domain" description="Endonuclease/exonuclease/phosphatase" evidence="1">
    <location>
        <begin position="8"/>
        <end position="331"/>
    </location>
</feature>
<dbReference type="PANTHER" id="PTHR12121">
    <property type="entry name" value="CARBON CATABOLITE REPRESSOR PROTEIN 4"/>
    <property type="match status" value="1"/>
</dbReference>
<evidence type="ECO:0000313" key="2">
    <source>
        <dbReference type="EMBL" id="ORZ05433.1"/>
    </source>
</evidence>
<comment type="caution">
    <text evidence="2">The sequence shown here is derived from an EMBL/GenBank/DDBJ whole genome shotgun (WGS) entry which is preliminary data.</text>
</comment>
<dbReference type="Pfam" id="PF03372">
    <property type="entry name" value="Exo_endo_phos"/>
    <property type="match status" value="1"/>
</dbReference>
<dbReference type="InterPro" id="IPR005135">
    <property type="entry name" value="Endo/exonuclease/phosphatase"/>
</dbReference>
<keyword evidence="2" id="KW-0540">Nuclease</keyword>
<organism evidence="2 3">
    <name type="scientific">Absidia repens</name>
    <dbReference type="NCBI Taxonomy" id="90262"/>
    <lineage>
        <taxon>Eukaryota</taxon>
        <taxon>Fungi</taxon>
        <taxon>Fungi incertae sedis</taxon>
        <taxon>Mucoromycota</taxon>
        <taxon>Mucoromycotina</taxon>
        <taxon>Mucoromycetes</taxon>
        <taxon>Mucorales</taxon>
        <taxon>Cunninghamellaceae</taxon>
        <taxon>Absidia</taxon>
    </lineage>
</organism>
<proteinExistence type="predicted"/>
<evidence type="ECO:0000259" key="1">
    <source>
        <dbReference type="Pfam" id="PF03372"/>
    </source>
</evidence>
<dbReference type="Proteomes" id="UP000193560">
    <property type="component" value="Unassembled WGS sequence"/>
</dbReference>
<dbReference type="GO" id="GO:0004519">
    <property type="term" value="F:endonuclease activity"/>
    <property type="evidence" value="ECO:0007669"/>
    <property type="project" value="UniProtKB-KW"/>
</dbReference>
<keyword evidence="2" id="KW-0378">Hydrolase</keyword>
<keyword evidence="2" id="KW-0255">Endonuclease</keyword>
<dbReference type="InterPro" id="IPR050410">
    <property type="entry name" value="CCR4/nocturin_mRNA_transcr"/>
</dbReference>
<dbReference type="PANTHER" id="PTHR12121:SF36">
    <property type="entry name" value="ENDONUCLEASE_EXONUCLEASE_PHOSPHATASE DOMAIN-CONTAINING PROTEIN"/>
    <property type="match status" value="1"/>
</dbReference>
<dbReference type="AlphaFoldDB" id="A0A1X2HYJ2"/>
<gene>
    <name evidence="2" type="ORF">BCR42DRAFT_428285</name>
</gene>
<sequence length="372" mass="41878">MTFKCSFMTFNIRHDHGPSSPNTILAPPPSEPLQDTSGELPWAIRKFKVADTILFYQPDIVGLQEPVYHQVVDLHILVGDDYDWIGVGREDGKQEGEYTAILYKKDLFTVLDWKTLWLSDTPEEVGSKGWGAKHPRTATIARFKANASNGEEFSVINTHFDHVSEDARKASATLILQQAIQELDTTVPVILLGDFNSTEDEAAYQELTGHHGHDNRTWAHLQALNEQAAQSFARTTGKPVRTTENSLHLPTHRVFRRGQFMAQQQQQQEQPTVFADTRYELATRLSADSNNVGIKDPARLSGPYGHDATFTSFGEPQEKDNANRRIDYVMYLSPSTINVKVLTYGVLNNQFDDGCLISDHRPVLSRLAWTPL</sequence>